<dbReference type="EMBL" id="KV425660">
    <property type="protein sequence ID" value="KZT18816.1"/>
    <property type="molecule type" value="Genomic_DNA"/>
</dbReference>
<name>A0A165MUZ9_9AGAM</name>
<keyword evidence="3" id="KW-1185">Reference proteome</keyword>
<accession>A0A165MUZ9</accession>
<dbReference type="Proteomes" id="UP000076761">
    <property type="component" value="Unassembled WGS sequence"/>
</dbReference>
<dbReference type="Pfam" id="PF20231">
    <property type="entry name" value="DUF6589"/>
    <property type="match status" value="1"/>
</dbReference>
<dbReference type="InterPro" id="IPR046496">
    <property type="entry name" value="DUF6589"/>
</dbReference>
<reference evidence="2 3" key="1">
    <citation type="journal article" date="2016" name="Mol. Biol. Evol.">
        <title>Comparative Genomics of Early-Diverging Mushroom-Forming Fungi Provides Insights into the Origins of Lignocellulose Decay Capabilities.</title>
        <authorList>
            <person name="Nagy L.G."/>
            <person name="Riley R."/>
            <person name="Tritt A."/>
            <person name="Adam C."/>
            <person name="Daum C."/>
            <person name="Floudas D."/>
            <person name="Sun H."/>
            <person name="Yadav J.S."/>
            <person name="Pangilinan J."/>
            <person name="Larsson K.H."/>
            <person name="Matsuura K."/>
            <person name="Barry K."/>
            <person name="Labutti K."/>
            <person name="Kuo R."/>
            <person name="Ohm R.A."/>
            <person name="Bhattacharya S.S."/>
            <person name="Shirouzu T."/>
            <person name="Yoshinaga Y."/>
            <person name="Martin F.M."/>
            <person name="Grigoriev I.V."/>
            <person name="Hibbett D.S."/>
        </authorList>
    </citation>
    <scope>NUCLEOTIDE SEQUENCE [LARGE SCALE GENOMIC DNA]</scope>
    <source>
        <strain evidence="2 3">HHB14362 ss-1</strain>
    </source>
</reference>
<gene>
    <name evidence="2" type="ORF">NEOLEDRAFT_1079270</name>
</gene>
<feature type="domain" description="DUF6589" evidence="1">
    <location>
        <begin position="213"/>
        <end position="519"/>
    </location>
</feature>
<dbReference type="InParanoid" id="A0A165MUZ9"/>
<dbReference type="OrthoDB" id="3040861at2759"/>
<evidence type="ECO:0000313" key="3">
    <source>
        <dbReference type="Proteomes" id="UP000076761"/>
    </source>
</evidence>
<sequence>MLPHAIDLVCQTADQEMASVCKNLRIEIKCITPELLEQWTMEDTIRSAAEEHAPVLFRILCTAMTSRATSERKTPEALGSLVITQLAHHRSQRSLYFQAIFSFLCWANGVSRQTIEILHKMSLSISFNSILDMVEGLADSCVARAQQVTRLPHMFCYDNVQLSTSIHVEQRERAPHKVQLGTFPIIYKPLATSLDAFRLGPIMEHYKNAGELVYKRDVRPTNVQTISVHNQRLNHVLSRLHAHSAFRSWSDDKFPFESLARRPLPPDHKTEQYPLRTVTIEEGTIDGNVKFITDTYQHQLGFTSEQLCDAKTMRRGDINAFTRLESLQAAPGLFHLQMNLIWALLNTHHGTITDDGSLSFFFAVLGRTRLSCEHPDFYTLHHTLMTILDGLIIAAWEIECKCDSLAAFAASDPSKDRLGEVAEKIIKNHLTVPVLPVIPGGQSTSTDMIDSTRRNVQLLCRDLSHVAILDNSISAGDWGCIEDLLGILAATFRGAGSNKYANEILFLIHNLKVVWTPEFA</sequence>
<proteinExistence type="predicted"/>
<protein>
    <recommendedName>
        <fullName evidence="1">DUF6589 domain-containing protein</fullName>
    </recommendedName>
</protein>
<organism evidence="2 3">
    <name type="scientific">Neolentinus lepideus HHB14362 ss-1</name>
    <dbReference type="NCBI Taxonomy" id="1314782"/>
    <lineage>
        <taxon>Eukaryota</taxon>
        <taxon>Fungi</taxon>
        <taxon>Dikarya</taxon>
        <taxon>Basidiomycota</taxon>
        <taxon>Agaricomycotina</taxon>
        <taxon>Agaricomycetes</taxon>
        <taxon>Gloeophyllales</taxon>
        <taxon>Gloeophyllaceae</taxon>
        <taxon>Neolentinus</taxon>
    </lineage>
</organism>
<evidence type="ECO:0000259" key="1">
    <source>
        <dbReference type="Pfam" id="PF20231"/>
    </source>
</evidence>
<evidence type="ECO:0000313" key="2">
    <source>
        <dbReference type="EMBL" id="KZT18816.1"/>
    </source>
</evidence>
<dbReference type="AlphaFoldDB" id="A0A165MUZ9"/>